<proteinExistence type="predicted"/>
<comment type="caution">
    <text evidence="1">The sequence shown here is derived from an EMBL/GenBank/DDBJ whole genome shotgun (WGS) entry which is preliminary data.</text>
</comment>
<evidence type="ECO:0000313" key="2">
    <source>
        <dbReference type="Proteomes" id="UP000229740"/>
    </source>
</evidence>
<dbReference type="PANTHER" id="PTHR12526:SF600">
    <property type="entry name" value="GLYCOSYL TRANSFERASE GROUP 1"/>
    <property type="match status" value="1"/>
</dbReference>
<dbReference type="NCBIfam" id="TIGR03087">
    <property type="entry name" value="stp1"/>
    <property type="match status" value="1"/>
</dbReference>
<protein>
    <recommendedName>
        <fullName evidence="3">TIGR03087 family PEP-CTERM/XrtA system glycosyltransferase</fullName>
    </recommendedName>
</protein>
<sequence>MNILFLTQRVPYPPNKGDKLRSFHEIRYLARRHQVALLCLTDDEQEIRYEHKLQKFCRSVKVVYQSPLQSKMRALLSLTTSNPLTLPFFYSPRLADLVRTSIQRGEYDLIFVYCSSMAQYVPQNCPIPAIIDFVDVDSEKWAQYAKYAQFPWTVIYRRESRKLRAYESQITKRFQHGFLVSEQEVKDFHRLVSAWDALTALPNGVDFRVFHPGSGEYDSHNLVFTGAMDYFANIEAMQYFCHDILPRIRKEIPDVSLSIVGSKPSEAVRQLAEELPGVTVTGFVESVLPYLHKAAVFVAPMRIARGVQNKILEAMAAGVPVVISSLGFEGLTATPGRDVFVEDDAKDFARQVISLIRDAALRRTVAERARKCIEDHYNWENNLSRLDEAIGSAVSES</sequence>
<gene>
    <name evidence="1" type="ORF">CSB45_04940</name>
</gene>
<dbReference type="CDD" id="cd03801">
    <property type="entry name" value="GT4_PimA-like"/>
    <property type="match status" value="1"/>
</dbReference>
<dbReference type="Gene3D" id="3.40.50.2000">
    <property type="entry name" value="Glycogen Phosphorylase B"/>
    <property type="match status" value="2"/>
</dbReference>
<dbReference type="EMBL" id="PDPS01000024">
    <property type="protein sequence ID" value="PID58038.1"/>
    <property type="molecule type" value="Genomic_DNA"/>
</dbReference>
<name>A0A2G6E8F8_9BACT</name>
<evidence type="ECO:0000313" key="1">
    <source>
        <dbReference type="EMBL" id="PID58038.1"/>
    </source>
</evidence>
<organism evidence="1 2">
    <name type="scientific">candidate division KSB3 bacterium</name>
    <dbReference type="NCBI Taxonomy" id="2044937"/>
    <lineage>
        <taxon>Bacteria</taxon>
        <taxon>candidate division KSB3</taxon>
    </lineage>
</organism>
<evidence type="ECO:0008006" key="3">
    <source>
        <dbReference type="Google" id="ProtNLM"/>
    </source>
</evidence>
<dbReference type="PANTHER" id="PTHR12526">
    <property type="entry name" value="GLYCOSYLTRANSFERASE"/>
    <property type="match status" value="1"/>
</dbReference>
<dbReference type="InterPro" id="IPR017521">
    <property type="entry name" value="Sugar_tfrase_PEP-CTERM_Stp1"/>
</dbReference>
<dbReference type="Pfam" id="PF13692">
    <property type="entry name" value="Glyco_trans_1_4"/>
    <property type="match status" value="1"/>
</dbReference>
<dbReference type="Proteomes" id="UP000229740">
    <property type="component" value="Unassembled WGS sequence"/>
</dbReference>
<reference evidence="1 2" key="1">
    <citation type="submission" date="2017-10" db="EMBL/GenBank/DDBJ databases">
        <title>Novel microbial diversity and functional potential in the marine mammal oral microbiome.</title>
        <authorList>
            <person name="Dudek N.K."/>
            <person name="Sun C.L."/>
            <person name="Burstein D."/>
            <person name="Kantor R.S."/>
            <person name="Aliaga Goltsman D.S."/>
            <person name="Bik E.M."/>
            <person name="Thomas B.C."/>
            <person name="Banfield J.F."/>
            <person name="Relman D.A."/>
        </authorList>
    </citation>
    <scope>NUCLEOTIDE SEQUENCE [LARGE SCALE GENOMIC DNA]</scope>
    <source>
        <strain evidence="1">DOLZORAL124_49_17</strain>
    </source>
</reference>
<dbReference type="GO" id="GO:0016757">
    <property type="term" value="F:glycosyltransferase activity"/>
    <property type="evidence" value="ECO:0007669"/>
    <property type="project" value="TreeGrafter"/>
</dbReference>
<dbReference type="AlphaFoldDB" id="A0A2G6E8F8"/>
<dbReference type="SUPFAM" id="SSF53756">
    <property type="entry name" value="UDP-Glycosyltransferase/glycogen phosphorylase"/>
    <property type="match status" value="1"/>
</dbReference>
<accession>A0A2G6E8F8</accession>